<dbReference type="GO" id="GO:0004560">
    <property type="term" value="F:alpha-L-fucosidase activity"/>
    <property type="evidence" value="ECO:0007669"/>
    <property type="project" value="InterPro"/>
</dbReference>
<dbReference type="Proteomes" id="UP000799436">
    <property type="component" value="Unassembled WGS sequence"/>
</dbReference>
<dbReference type="InterPro" id="IPR049053">
    <property type="entry name" value="AFCA-like_C"/>
</dbReference>
<accession>A0A6G1LIQ9</accession>
<reference evidence="5" key="1">
    <citation type="journal article" date="2020" name="Stud. Mycol.">
        <title>101 Dothideomycetes genomes: a test case for predicting lifestyles and emergence of pathogens.</title>
        <authorList>
            <person name="Haridas S."/>
            <person name="Albert R."/>
            <person name="Binder M."/>
            <person name="Bloem J."/>
            <person name="Labutti K."/>
            <person name="Salamov A."/>
            <person name="Andreopoulos B."/>
            <person name="Baker S."/>
            <person name="Barry K."/>
            <person name="Bills G."/>
            <person name="Bluhm B."/>
            <person name="Cannon C."/>
            <person name="Castanera R."/>
            <person name="Culley D."/>
            <person name="Daum C."/>
            <person name="Ezra D."/>
            <person name="Gonzalez J."/>
            <person name="Henrissat B."/>
            <person name="Kuo A."/>
            <person name="Liang C."/>
            <person name="Lipzen A."/>
            <person name="Lutzoni F."/>
            <person name="Magnuson J."/>
            <person name="Mondo S."/>
            <person name="Nolan M."/>
            <person name="Ohm R."/>
            <person name="Pangilinan J."/>
            <person name="Park H.-J."/>
            <person name="Ramirez L."/>
            <person name="Alfaro M."/>
            <person name="Sun H."/>
            <person name="Tritt A."/>
            <person name="Yoshinaga Y."/>
            <person name="Zwiers L.-H."/>
            <person name="Turgeon B."/>
            <person name="Goodwin S."/>
            <person name="Spatafora J."/>
            <person name="Crous P."/>
            <person name="Grigoriev I."/>
        </authorList>
    </citation>
    <scope>NUCLEOTIDE SEQUENCE</scope>
    <source>
        <strain evidence="5">CBS 116005</strain>
    </source>
</reference>
<evidence type="ECO:0000313" key="6">
    <source>
        <dbReference type="Proteomes" id="UP000799436"/>
    </source>
</evidence>
<dbReference type="Pfam" id="PF21307">
    <property type="entry name" value="Glyco_hydro_95_C"/>
    <property type="match status" value="1"/>
</dbReference>
<dbReference type="InterPro" id="IPR008928">
    <property type="entry name" value="6-hairpin_glycosidase_sf"/>
</dbReference>
<dbReference type="InterPro" id="IPR027414">
    <property type="entry name" value="GH95_N_dom"/>
</dbReference>
<keyword evidence="5" id="KW-0378">Hydrolase</keyword>
<dbReference type="PIRSF" id="PIRSF007663">
    <property type="entry name" value="UCP007663"/>
    <property type="match status" value="1"/>
</dbReference>
<sequence length="789" mass="86551">MALLGWLFVCHLISLVYAKSLWSTVPANFSTIIQTAYPIGNARLAALPFGEAGHEKLSLNRDSLWTGGPFETTSYNGGNPLSPRSQYLPGIRDWIWQNGTGNASKLMGDDDNYGSYAVLGNLSVRIAEMRNGTNYVRALDLQSGIHTTTFRSGSSAFTIQTFCSYPDDVCVYHINSTHALPAVTVAFENVQSTASLVSSSCSQGQVNLDGITQAGIGMTYKASARLLQHDIQSHCLNDTLTIESNGQSQLTIVLAAGTNYDETHGTAAFNYSFRGVDPEPYVQSVIDAATRKTPSQLLATHIADHGALMGAFELSLPDTQNSSGVETAELIARYDADSTAGDPYLEALVFDYGRYLFISSSRDNSLPANLQGKWAYGLSNAWGADYHLDINLQMNHWPVVQTGLGDLQTALWRFMIETWAPRGAETAKLLYDAPAWVVHDEINIFGYSAMKTGDDYWADYPVSATWMMQHVWDYFDYSQDVAWLQSTGYPLLLNPIAQFWLSQLQQDQYFHDGTLVVNPCNSPEHGPTTFGCTHWQQLIHQLLETTLQSATLVNHTDTTCLSTLQTSLSQLDKGLHIGSWNQIQEWKLDLDVQNDTHRHLSNLIGWYPGWSLSSYSSGYTNATIQAAVATTLWSRGPGIADANAGWEKVWRAACWARLNETERAYYELRLTIQENWAPNALSMYSGKQEPFQIDANFGFAGAVLGMLVVDLPGRSGAVDGTRTVVLGPAIPDAWGVGRVRGVRLRGGGAVDFAWNARGLVTKVNVTHGCRGDVLLVNKNGEVLAQAGKG</sequence>
<dbReference type="PANTHER" id="PTHR31084">
    <property type="entry name" value="ALPHA-L-FUCOSIDASE 2"/>
    <property type="match status" value="1"/>
</dbReference>
<evidence type="ECO:0000259" key="2">
    <source>
        <dbReference type="Pfam" id="PF14498"/>
    </source>
</evidence>
<feature type="domain" description="Alpha fucosidase A-like C-terminal" evidence="3">
    <location>
        <begin position="724"/>
        <end position="774"/>
    </location>
</feature>
<proteinExistence type="predicted"/>
<dbReference type="Pfam" id="PF22124">
    <property type="entry name" value="Glyco_hydro_95_cat"/>
    <property type="match status" value="1"/>
</dbReference>
<dbReference type="Gene3D" id="1.50.10.10">
    <property type="match status" value="1"/>
</dbReference>
<feature type="domain" description="Glycosyl hydrolase family 95 N-terminal" evidence="2">
    <location>
        <begin position="21"/>
        <end position="262"/>
    </location>
</feature>
<dbReference type="InterPro" id="IPR054363">
    <property type="entry name" value="GH95_cat"/>
</dbReference>
<dbReference type="AlphaFoldDB" id="A0A6G1LIQ9"/>
<evidence type="ECO:0000259" key="3">
    <source>
        <dbReference type="Pfam" id="PF21307"/>
    </source>
</evidence>
<dbReference type="OrthoDB" id="2848340at2759"/>
<dbReference type="EMBL" id="ML995814">
    <property type="protein sequence ID" value="KAF2772500.1"/>
    <property type="molecule type" value="Genomic_DNA"/>
</dbReference>
<keyword evidence="6" id="KW-1185">Reference proteome</keyword>
<feature type="domain" description="Glycosyl hydrolase family 95 catalytic" evidence="4">
    <location>
        <begin position="295"/>
        <end position="707"/>
    </location>
</feature>
<organism evidence="5 6">
    <name type="scientific">Teratosphaeria nubilosa</name>
    <dbReference type="NCBI Taxonomy" id="161662"/>
    <lineage>
        <taxon>Eukaryota</taxon>
        <taxon>Fungi</taxon>
        <taxon>Dikarya</taxon>
        <taxon>Ascomycota</taxon>
        <taxon>Pezizomycotina</taxon>
        <taxon>Dothideomycetes</taxon>
        <taxon>Dothideomycetidae</taxon>
        <taxon>Mycosphaerellales</taxon>
        <taxon>Teratosphaeriaceae</taxon>
        <taxon>Teratosphaeria</taxon>
    </lineage>
</organism>
<evidence type="ECO:0000259" key="4">
    <source>
        <dbReference type="Pfam" id="PF22124"/>
    </source>
</evidence>
<feature type="signal peptide" evidence="1">
    <location>
        <begin position="1"/>
        <end position="18"/>
    </location>
</feature>
<keyword evidence="1" id="KW-0732">Signal</keyword>
<name>A0A6G1LIQ9_9PEZI</name>
<dbReference type="PANTHER" id="PTHR31084:SF3">
    <property type="entry name" value="ALPHA-FUCOSIDASE A"/>
    <property type="match status" value="1"/>
</dbReference>
<dbReference type="GO" id="GO:0005975">
    <property type="term" value="P:carbohydrate metabolic process"/>
    <property type="evidence" value="ECO:0007669"/>
    <property type="project" value="InterPro"/>
</dbReference>
<dbReference type="Pfam" id="PF14498">
    <property type="entry name" value="Glyco_hyd_65N_2"/>
    <property type="match status" value="1"/>
</dbReference>
<dbReference type="SUPFAM" id="SSF48208">
    <property type="entry name" value="Six-hairpin glycosidases"/>
    <property type="match status" value="1"/>
</dbReference>
<protein>
    <submittedName>
        <fullName evidence="5">Glycoside hydrolase family 95 protein</fullName>
    </submittedName>
</protein>
<feature type="chain" id="PRO_5026152405" evidence="1">
    <location>
        <begin position="19"/>
        <end position="789"/>
    </location>
</feature>
<gene>
    <name evidence="5" type="ORF">EJ03DRAFT_306823</name>
</gene>
<evidence type="ECO:0000313" key="5">
    <source>
        <dbReference type="EMBL" id="KAF2772500.1"/>
    </source>
</evidence>
<evidence type="ECO:0000256" key="1">
    <source>
        <dbReference type="SAM" id="SignalP"/>
    </source>
</evidence>
<dbReference type="InterPro" id="IPR012341">
    <property type="entry name" value="6hp_glycosidase-like_sf"/>
</dbReference>
<dbReference type="InterPro" id="IPR016518">
    <property type="entry name" value="Alpha-L-fucosidase"/>
</dbReference>